<dbReference type="EMBL" id="PYLQ01000003">
    <property type="protein sequence ID" value="PST42709.1"/>
    <property type="molecule type" value="Genomic_DNA"/>
</dbReference>
<evidence type="ECO:0000313" key="1">
    <source>
        <dbReference type="EMBL" id="PST42709.1"/>
    </source>
</evidence>
<name>A0A2T3G5B2_9FIRM</name>
<accession>A0A2T3G5B2</accession>
<dbReference type="Proteomes" id="UP000240974">
    <property type="component" value="Unassembled WGS sequence"/>
</dbReference>
<sequence>MDIEEYQSKDIAGKILYLASLFKGIKDHLDVLNEREEFNQVESQIFTILNDLELGIHELYILYEVLEKE</sequence>
<comment type="caution">
    <text evidence="1">The sequence shown here is derived from an EMBL/GenBank/DDBJ whole genome shotgun (WGS) entry which is preliminary data.</text>
</comment>
<dbReference type="RefSeq" id="WP_107029310.1">
    <property type="nucleotide sequence ID" value="NZ_PYLQ01000003.1"/>
</dbReference>
<dbReference type="AlphaFoldDB" id="A0A2T3G5B2"/>
<proteinExistence type="predicted"/>
<reference evidence="1 2" key="1">
    <citation type="journal article" date="2019" name="Int. J. Syst. Evol. Microbiol.">
        <title>Faecalibacillus intestinalis gen. nov., sp. nov. and Faecalibacillus faecis sp. nov., isolated from human faeces.</title>
        <authorList>
            <person name="Seo B."/>
            <person name="Jeon K."/>
            <person name="Baek I."/>
            <person name="Lee Y.M."/>
            <person name="Baek K."/>
            <person name="Ko G."/>
        </authorList>
    </citation>
    <scope>NUCLEOTIDE SEQUENCE [LARGE SCALE GENOMIC DNA]</scope>
    <source>
        <strain evidence="1 2">SNUG30099</strain>
    </source>
</reference>
<protein>
    <submittedName>
        <fullName evidence="1">Uncharacterized protein</fullName>
    </submittedName>
</protein>
<gene>
    <name evidence="1" type="ORF">C7U54_03355</name>
</gene>
<evidence type="ECO:0000313" key="2">
    <source>
        <dbReference type="Proteomes" id="UP000240974"/>
    </source>
</evidence>
<keyword evidence="2" id="KW-1185">Reference proteome</keyword>
<organism evidence="1 2">
    <name type="scientific">Faecalibacillus intestinalis</name>
    <dbReference type="NCBI Taxonomy" id="1982626"/>
    <lineage>
        <taxon>Bacteria</taxon>
        <taxon>Bacillati</taxon>
        <taxon>Bacillota</taxon>
        <taxon>Erysipelotrichia</taxon>
        <taxon>Erysipelotrichales</taxon>
        <taxon>Coprobacillaceae</taxon>
        <taxon>Faecalibacillus</taxon>
    </lineage>
</organism>